<gene>
    <name evidence="2" type="ORF">GCM10022281_02370</name>
</gene>
<dbReference type="InterPro" id="IPR009683">
    <property type="entry name" value="Extensin-like_C"/>
</dbReference>
<dbReference type="Proteomes" id="UP001424459">
    <property type="component" value="Unassembled WGS sequence"/>
</dbReference>
<feature type="domain" description="Extensin-like C-terminal" evidence="1">
    <location>
        <begin position="60"/>
        <end position="236"/>
    </location>
</feature>
<name>A0ABP7TJI7_9SPHN</name>
<sequence length="236" mass="25742">MLFAIRVFVITTILAVLVIELAGWMQRHRQDLPWTEVDLQAPPGRFTAGRIAELGSDPPRCRAILARDGGISRPAPDRLVGNECGYRDGTNLRLASIGLSPAGVVSSCPVAAAAFVWEEAVQREARVRFGSPVVRLLHAGSFSCRRLYGRSEGAWSEHATADALDVLGFVLEDGRTISVLRDWPDQGPKGTFLRGVRDAACRSFTTVLSPDYNAAHRDHLHLDTADRGAGGWRACR</sequence>
<proteinExistence type="predicted"/>
<organism evidence="2 3">
    <name type="scientific">Sphingomonas rosea</name>
    <dbReference type="NCBI Taxonomy" id="335605"/>
    <lineage>
        <taxon>Bacteria</taxon>
        <taxon>Pseudomonadati</taxon>
        <taxon>Pseudomonadota</taxon>
        <taxon>Alphaproteobacteria</taxon>
        <taxon>Sphingomonadales</taxon>
        <taxon>Sphingomonadaceae</taxon>
        <taxon>Sphingomonas</taxon>
    </lineage>
</organism>
<evidence type="ECO:0000259" key="1">
    <source>
        <dbReference type="Pfam" id="PF06904"/>
    </source>
</evidence>
<keyword evidence="3" id="KW-1185">Reference proteome</keyword>
<reference evidence="3" key="1">
    <citation type="journal article" date="2019" name="Int. J. Syst. Evol. Microbiol.">
        <title>The Global Catalogue of Microorganisms (GCM) 10K type strain sequencing project: providing services to taxonomists for standard genome sequencing and annotation.</title>
        <authorList>
            <consortium name="The Broad Institute Genomics Platform"/>
            <consortium name="The Broad Institute Genome Sequencing Center for Infectious Disease"/>
            <person name="Wu L."/>
            <person name="Ma J."/>
        </authorList>
    </citation>
    <scope>NUCLEOTIDE SEQUENCE [LARGE SCALE GENOMIC DNA]</scope>
    <source>
        <strain evidence="3">JCM 17564</strain>
    </source>
</reference>
<comment type="caution">
    <text evidence="2">The sequence shown here is derived from an EMBL/GenBank/DDBJ whole genome shotgun (WGS) entry which is preliminary data.</text>
</comment>
<dbReference type="RefSeq" id="WP_344695133.1">
    <property type="nucleotide sequence ID" value="NZ_BAABBR010000001.1"/>
</dbReference>
<dbReference type="Pfam" id="PF06904">
    <property type="entry name" value="Extensin-like_C"/>
    <property type="match status" value="1"/>
</dbReference>
<dbReference type="EMBL" id="BAABBR010000001">
    <property type="protein sequence ID" value="GAA4027227.1"/>
    <property type="molecule type" value="Genomic_DNA"/>
</dbReference>
<protein>
    <submittedName>
        <fullName evidence="2">Extensin family protein</fullName>
    </submittedName>
</protein>
<evidence type="ECO:0000313" key="3">
    <source>
        <dbReference type="Proteomes" id="UP001424459"/>
    </source>
</evidence>
<accession>A0ABP7TJI7</accession>
<evidence type="ECO:0000313" key="2">
    <source>
        <dbReference type="EMBL" id="GAA4027227.1"/>
    </source>
</evidence>